<dbReference type="InterPro" id="IPR049552">
    <property type="entry name" value="PKS_DH_N"/>
</dbReference>
<keyword evidence="7" id="KW-0012">Acyltransferase</keyword>
<dbReference type="GO" id="GO:0004315">
    <property type="term" value="F:3-oxoacyl-[acyl-carrier-protein] synthase activity"/>
    <property type="evidence" value="ECO:0007669"/>
    <property type="project" value="InterPro"/>
</dbReference>
<dbReference type="SMART" id="SM00829">
    <property type="entry name" value="PKS_ER"/>
    <property type="match status" value="1"/>
</dbReference>
<dbReference type="InterPro" id="IPR013154">
    <property type="entry name" value="ADH-like_N"/>
</dbReference>
<evidence type="ECO:0000259" key="10">
    <source>
        <dbReference type="PROSITE" id="PS52004"/>
    </source>
</evidence>
<dbReference type="InterPro" id="IPR036291">
    <property type="entry name" value="NAD(P)-bd_dom_sf"/>
</dbReference>
<dbReference type="Gene3D" id="3.40.50.150">
    <property type="entry name" value="Vaccinia Virus protein VP39"/>
    <property type="match status" value="1"/>
</dbReference>
<dbReference type="EMBL" id="MU004185">
    <property type="protein sequence ID" value="KAF2498730.1"/>
    <property type="molecule type" value="Genomic_DNA"/>
</dbReference>
<dbReference type="OrthoDB" id="329835at2759"/>
<dbReference type="Pfam" id="PF00698">
    <property type="entry name" value="Acyl_transf_1"/>
    <property type="match status" value="1"/>
</dbReference>
<evidence type="ECO:0000256" key="1">
    <source>
        <dbReference type="ARBA" id="ARBA00022450"/>
    </source>
</evidence>
<dbReference type="Pfam" id="PF16197">
    <property type="entry name" value="KAsynt_C_assoc"/>
    <property type="match status" value="1"/>
</dbReference>
<dbReference type="Pfam" id="PF08240">
    <property type="entry name" value="ADH_N"/>
    <property type="match status" value="1"/>
</dbReference>
<evidence type="ECO:0000313" key="13">
    <source>
        <dbReference type="Proteomes" id="UP000799750"/>
    </source>
</evidence>
<dbReference type="InterPro" id="IPR018201">
    <property type="entry name" value="Ketoacyl_synth_AS"/>
</dbReference>
<dbReference type="PROSITE" id="PS00606">
    <property type="entry name" value="KS3_1"/>
    <property type="match status" value="1"/>
</dbReference>
<dbReference type="CDD" id="cd00833">
    <property type="entry name" value="PKS"/>
    <property type="match status" value="1"/>
</dbReference>
<dbReference type="SMART" id="SM00827">
    <property type="entry name" value="PKS_AT"/>
    <property type="match status" value="1"/>
</dbReference>
<dbReference type="InterPro" id="IPR020843">
    <property type="entry name" value="ER"/>
</dbReference>
<dbReference type="GO" id="GO:1901336">
    <property type="term" value="P:lactone biosynthetic process"/>
    <property type="evidence" value="ECO:0007669"/>
    <property type="project" value="UniProtKB-ARBA"/>
</dbReference>
<dbReference type="Pfam" id="PF23114">
    <property type="entry name" value="NAD-bd_HRPKS_sdrA"/>
    <property type="match status" value="1"/>
</dbReference>
<keyword evidence="2" id="KW-0597">Phosphoprotein</keyword>
<feature type="region of interest" description="C-terminal hotdog fold" evidence="8">
    <location>
        <begin position="1166"/>
        <end position="1318"/>
    </location>
</feature>
<dbReference type="PANTHER" id="PTHR43775">
    <property type="entry name" value="FATTY ACID SYNTHASE"/>
    <property type="match status" value="1"/>
</dbReference>
<dbReference type="PROSITE" id="PS52019">
    <property type="entry name" value="PKS_MFAS_DH"/>
    <property type="match status" value="1"/>
</dbReference>
<dbReference type="Pfam" id="PF08242">
    <property type="entry name" value="Methyltransf_12"/>
    <property type="match status" value="1"/>
</dbReference>
<dbReference type="PROSITE" id="PS50075">
    <property type="entry name" value="CARRIER"/>
    <property type="match status" value="1"/>
</dbReference>
<dbReference type="InterPro" id="IPR049900">
    <property type="entry name" value="PKS_mFAS_DH"/>
</dbReference>
<dbReference type="InterPro" id="IPR016039">
    <property type="entry name" value="Thiolase-like"/>
</dbReference>
<dbReference type="InterPro" id="IPR020841">
    <property type="entry name" value="PKS_Beta-ketoAc_synthase_dom"/>
</dbReference>
<evidence type="ECO:0000256" key="2">
    <source>
        <dbReference type="ARBA" id="ARBA00022553"/>
    </source>
</evidence>
<keyword evidence="4" id="KW-0521">NADP</keyword>
<evidence type="ECO:0000256" key="5">
    <source>
        <dbReference type="ARBA" id="ARBA00023002"/>
    </source>
</evidence>
<reference evidence="12" key="1">
    <citation type="journal article" date="2020" name="Stud. Mycol.">
        <title>101 Dothideomycetes genomes: a test case for predicting lifestyles and emergence of pathogens.</title>
        <authorList>
            <person name="Haridas S."/>
            <person name="Albert R."/>
            <person name="Binder M."/>
            <person name="Bloem J."/>
            <person name="Labutti K."/>
            <person name="Salamov A."/>
            <person name="Andreopoulos B."/>
            <person name="Baker S."/>
            <person name="Barry K."/>
            <person name="Bills G."/>
            <person name="Bluhm B."/>
            <person name="Cannon C."/>
            <person name="Castanera R."/>
            <person name="Culley D."/>
            <person name="Daum C."/>
            <person name="Ezra D."/>
            <person name="Gonzalez J."/>
            <person name="Henrissat B."/>
            <person name="Kuo A."/>
            <person name="Liang C."/>
            <person name="Lipzen A."/>
            <person name="Lutzoni F."/>
            <person name="Magnuson J."/>
            <person name="Mondo S."/>
            <person name="Nolan M."/>
            <person name="Ohm R."/>
            <person name="Pangilinan J."/>
            <person name="Park H.-J."/>
            <person name="Ramirez L."/>
            <person name="Alfaro M."/>
            <person name="Sun H."/>
            <person name="Tritt A."/>
            <person name="Yoshinaga Y."/>
            <person name="Zwiers L.-H."/>
            <person name="Turgeon B."/>
            <person name="Goodwin S."/>
            <person name="Spatafora J."/>
            <person name="Crous P."/>
            <person name="Grigoriev I."/>
        </authorList>
    </citation>
    <scope>NUCLEOTIDE SEQUENCE</scope>
    <source>
        <strain evidence="12">CBS 269.34</strain>
    </source>
</reference>
<dbReference type="InterPro" id="IPR016036">
    <property type="entry name" value="Malonyl_transacylase_ACP-bd"/>
</dbReference>
<dbReference type="Pfam" id="PF02801">
    <property type="entry name" value="Ketoacyl-synt_C"/>
    <property type="match status" value="1"/>
</dbReference>
<feature type="domain" description="Ketosynthase family 3 (KS3)" evidence="10">
    <location>
        <begin position="43"/>
        <end position="465"/>
    </location>
</feature>
<dbReference type="PANTHER" id="PTHR43775:SF29">
    <property type="entry name" value="ASPERFURANONE POLYKETIDE SYNTHASE AFOG-RELATED"/>
    <property type="match status" value="1"/>
</dbReference>
<keyword evidence="5" id="KW-0560">Oxidoreductase</keyword>
<evidence type="ECO:0000256" key="8">
    <source>
        <dbReference type="PROSITE-ProRule" id="PRU01363"/>
    </source>
</evidence>
<dbReference type="InterPro" id="IPR014043">
    <property type="entry name" value="Acyl_transferase_dom"/>
</dbReference>
<dbReference type="Proteomes" id="UP000799750">
    <property type="component" value="Unassembled WGS sequence"/>
</dbReference>
<feature type="active site" description="Proton acceptor; for dehydratase activity" evidence="8">
    <location>
        <position position="1037"/>
    </location>
</feature>
<organism evidence="12 13">
    <name type="scientific">Lophium mytilinum</name>
    <dbReference type="NCBI Taxonomy" id="390894"/>
    <lineage>
        <taxon>Eukaryota</taxon>
        <taxon>Fungi</taxon>
        <taxon>Dikarya</taxon>
        <taxon>Ascomycota</taxon>
        <taxon>Pezizomycotina</taxon>
        <taxon>Dothideomycetes</taxon>
        <taxon>Pleosporomycetidae</taxon>
        <taxon>Mytilinidiales</taxon>
        <taxon>Mytilinidiaceae</taxon>
        <taxon>Lophium</taxon>
    </lineage>
</organism>
<evidence type="ECO:0000256" key="3">
    <source>
        <dbReference type="ARBA" id="ARBA00022679"/>
    </source>
</evidence>
<evidence type="ECO:0000256" key="4">
    <source>
        <dbReference type="ARBA" id="ARBA00022857"/>
    </source>
</evidence>
<dbReference type="GO" id="GO:0030639">
    <property type="term" value="P:polyketide biosynthetic process"/>
    <property type="evidence" value="ECO:0007669"/>
    <property type="project" value="UniProtKB-ARBA"/>
</dbReference>
<name>A0A6A6R469_9PEZI</name>
<dbReference type="CDD" id="cd05195">
    <property type="entry name" value="enoyl_red"/>
    <property type="match status" value="1"/>
</dbReference>
<dbReference type="SMART" id="SM00825">
    <property type="entry name" value="PKS_KS"/>
    <property type="match status" value="1"/>
</dbReference>
<dbReference type="InterPro" id="IPR016035">
    <property type="entry name" value="Acyl_Trfase/lysoPLipase"/>
</dbReference>
<evidence type="ECO:0000259" key="9">
    <source>
        <dbReference type="PROSITE" id="PS50075"/>
    </source>
</evidence>
<keyword evidence="1" id="KW-0596">Phosphopantetheine</keyword>
<dbReference type="InterPro" id="IPR006162">
    <property type="entry name" value="Ppantetheine_attach_site"/>
</dbReference>
<dbReference type="InterPro" id="IPR036736">
    <property type="entry name" value="ACP-like_sf"/>
</dbReference>
<dbReference type="Pfam" id="PF13602">
    <property type="entry name" value="ADH_zinc_N_2"/>
    <property type="match status" value="1"/>
</dbReference>
<dbReference type="GO" id="GO:0031177">
    <property type="term" value="F:phosphopantetheine binding"/>
    <property type="evidence" value="ECO:0007669"/>
    <property type="project" value="InterPro"/>
</dbReference>
<dbReference type="SUPFAM" id="SSF53901">
    <property type="entry name" value="Thiolase-like"/>
    <property type="match status" value="1"/>
</dbReference>
<dbReference type="InterPro" id="IPR049551">
    <property type="entry name" value="PKS_DH_C"/>
</dbReference>
<dbReference type="Gene3D" id="1.10.1200.10">
    <property type="entry name" value="ACP-like"/>
    <property type="match status" value="1"/>
</dbReference>
<dbReference type="SUPFAM" id="SSF47336">
    <property type="entry name" value="ACP-like"/>
    <property type="match status" value="1"/>
</dbReference>
<dbReference type="Gene3D" id="3.40.50.720">
    <property type="entry name" value="NAD(P)-binding Rossmann-like Domain"/>
    <property type="match status" value="1"/>
</dbReference>
<dbReference type="InterPro" id="IPR013968">
    <property type="entry name" value="PKS_KR"/>
</dbReference>
<dbReference type="Gene3D" id="3.10.129.110">
    <property type="entry name" value="Polyketide synthase dehydratase"/>
    <property type="match status" value="1"/>
</dbReference>
<feature type="active site" description="Proton donor; for dehydratase activity" evidence="8">
    <location>
        <position position="1226"/>
    </location>
</feature>
<dbReference type="InterPro" id="IPR032821">
    <property type="entry name" value="PKS_assoc"/>
</dbReference>
<dbReference type="CDD" id="cd02440">
    <property type="entry name" value="AdoMet_MTases"/>
    <property type="match status" value="1"/>
</dbReference>
<dbReference type="Pfam" id="PF21089">
    <property type="entry name" value="PKS_DH_N"/>
    <property type="match status" value="1"/>
</dbReference>
<dbReference type="PROSITE" id="PS52004">
    <property type="entry name" value="KS3_2"/>
    <property type="match status" value="1"/>
</dbReference>
<dbReference type="SUPFAM" id="SSF52151">
    <property type="entry name" value="FabD/lysophospholipase-like"/>
    <property type="match status" value="1"/>
</dbReference>
<dbReference type="GO" id="GO:0016491">
    <property type="term" value="F:oxidoreductase activity"/>
    <property type="evidence" value="ECO:0007669"/>
    <property type="project" value="UniProtKB-KW"/>
</dbReference>
<evidence type="ECO:0000256" key="6">
    <source>
        <dbReference type="ARBA" id="ARBA00023268"/>
    </source>
</evidence>
<dbReference type="GO" id="GO:0004312">
    <property type="term" value="F:fatty acid synthase activity"/>
    <property type="evidence" value="ECO:0007669"/>
    <property type="project" value="TreeGrafter"/>
</dbReference>
<accession>A0A6A6R469</accession>
<keyword evidence="13" id="KW-1185">Reference proteome</keyword>
<dbReference type="SUPFAM" id="SSF53335">
    <property type="entry name" value="S-adenosyl-L-methionine-dependent methyltransferases"/>
    <property type="match status" value="1"/>
</dbReference>
<dbReference type="InterPro" id="IPR001227">
    <property type="entry name" value="Ac_transferase_dom_sf"/>
</dbReference>
<dbReference type="InterPro" id="IPR020806">
    <property type="entry name" value="PKS_PP-bd"/>
</dbReference>
<dbReference type="InterPro" id="IPR011032">
    <property type="entry name" value="GroES-like_sf"/>
</dbReference>
<keyword evidence="3" id="KW-0808">Transferase</keyword>
<proteinExistence type="predicted"/>
<dbReference type="Gene3D" id="3.40.366.10">
    <property type="entry name" value="Malonyl-Coenzyme A Acyl Carrier Protein, domain 2"/>
    <property type="match status" value="1"/>
</dbReference>
<evidence type="ECO:0000313" key="12">
    <source>
        <dbReference type="EMBL" id="KAF2498730.1"/>
    </source>
</evidence>
<dbReference type="SUPFAM" id="SSF51735">
    <property type="entry name" value="NAD(P)-binding Rossmann-fold domains"/>
    <property type="match status" value="2"/>
</dbReference>
<dbReference type="Pfam" id="PF00550">
    <property type="entry name" value="PP-binding"/>
    <property type="match status" value="1"/>
</dbReference>
<dbReference type="Pfam" id="PF14765">
    <property type="entry name" value="PS-DH"/>
    <property type="match status" value="1"/>
</dbReference>
<dbReference type="SUPFAM" id="SSF50129">
    <property type="entry name" value="GroES-like"/>
    <property type="match status" value="1"/>
</dbReference>
<dbReference type="InterPro" id="IPR009081">
    <property type="entry name" value="PP-bd_ACP"/>
</dbReference>
<evidence type="ECO:0000256" key="7">
    <source>
        <dbReference type="ARBA" id="ARBA00023315"/>
    </source>
</evidence>
<dbReference type="SMART" id="SM00822">
    <property type="entry name" value="PKS_KR"/>
    <property type="match status" value="1"/>
</dbReference>
<dbReference type="GO" id="GO:0006633">
    <property type="term" value="P:fatty acid biosynthetic process"/>
    <property type="evidence" value="ECO:0007669"/>
    <property type="project" value="InterPro"/>
</dbReference>
<dbReference type="FunFam" id="3.40.50.720:FF:000209">
    <property type="entry name" value="Polyketide synthase Pks12"/>
    <property type="match status" value="1"/>
</dbReference>
<evidence type="ECO:0000259" key="11">
    <source>
        <dbReference type="PROSITE" id="PS52019"/>
    </source>
</evidence>
<dbReference type="Pfam" id="PF08659">
    <property type="entry name" value="KR"/>
    <property type="match status" value="1"/>
</dbReference>
<dbReference type="Gene3D" id="3.40.47.10">
    <property type="match status" value="1"/>
</dbReference>
<dbReference type="InterPro" id="IPR056501">
    <property type="entry name" value="NAD-bd_HRPKS_sdrA"/>
</dbReference>
<dbReference type="Pfam" id="PF00109">
    <property type="entry name" value="ketoacyl-synt"/>
    <property type="match status" value="1"/>
</dbReference>
<dbReference type="Gene3D" id="3.90.180.10">
    <property type="entry name" value="Medium-chain alcohol dehydrogenases, catalytic domain"/>
    <property type="match status" value="1"/>
</dbReference>
<feature type="domain" description="Carrier" evidence="9">
    <location>
        <begin position="2534"/>
        <end position="2611"/>
    </location>
</feature>
<dbReference type="InterPro" id="IPR020807">
    <property type="entry name" value="PKS_DH"/>
</dbReference>
<feature type="region of interest" description="N-terminal hotdog fold" evidence="8">
    <location>
        <begin position="1002"/>
        <end position="1136"/>
    </location>
</feature>
<keyword evidence="6" id="KW-0511">Multifunctional enzyme</keyword>
<dbReference type="PROSITE" id="PS00012">
    <property type="entry name" value="PHOSPHOPANTETHEINE"/>
    <property type="match status" value="1"/>
</dbReference>
<dbReference type="InterPro" id="IPR042104">
    <property type="entry name" value="PKS_dehydratase_sf"/>
</dbReference>
<dbReference type="InterPro" id="IPR029063">
    <property type="entry name" value="SAM-dependent_MTases_sf"/>
</dbReference>
<dbReference type="SMART" id="SM00826">
    <property type="entry name" value="PKS_DH"/>
    <property type="match status" value="1"/>
</dbReference>
<feature type="domain" description="PKS/mFAS DH" evidence="11">
    <location>
        <begin position="1002"/>
        <end position="1318"/>
    </location>
</feature>
<dbReference type="SMART" id="SM00823">
    <property type="entry name" value="PKS_PP"/>
    <property type="match status" value="1"/>
</dbReference>
<dbReference type="InterPro" id="IPR050091">
    <property type="entry name" value="PKS_NRPS_Biosynth_Enz"/>
</dbReference>
<dbReference type="InterPro" id="IPR014030">
    <property type="entry name" value="Ketoacyl_synth_N"/>
</dbReference>
<dbReference type="InterPro" id="IPR013217">
    <property type="entry name" value="Methyltransf_12"/>
</dbReference>
<dbReference type="InterPro" id="IPR014031">
    <property type="entry name" value="Ketoacyl_synth_C"/>
</dbReference>
<dbReference type="SUPFAM" id="SSF55048">
    <property type="entry name" value="Probable ACP-binding domain of malonyl-CoA ACP transacylase"/>
    <property type="match status" value="1"/>
</dbReference>
<gene>
    <name evidence="12" type="ORF">BU16DRAFT_605101</name>
</gene>
<dbReference type="InterPro" id="IPR057326">
    <property type="entry name" value="KR_dom"/>
</dbReference>
<protein>
    <submittedName>
        <fullName evidence="12">Putative polyketide synthase</fullName>
    </submittedName>
</protein>
<sequence length="2622" mass="286523">MAQRFLGFGTISTLQDTQWKTAIDASARDCLVEAGRRSHEEIQDAIAITGFSIDFPQASTADEFWELLAKGRSVARPFPSERSNHGAWHNAAEGSQGSIRPERSYFLDRDIGAFDAPFFSITEAEAGAMDPQQRGLLETTYRALEDAGIPISAISGTDASVFTGCFTADYLLLAAKDPERLPKYFATGSAGSMLSNRISTFFNLTGPSMTIDTACSSSLVALDMACESLRRGNSSLGIVTGCNLIYSLDFTIGLSNMGFLSPEGICHSFDQRANGYARGEGFGSLIIKPLSSALRDGDTIRAVVRATGSNQNGYTTLAHPSKDAQIRLIQDTYRRARLDMSVTQFIEAHGTGTSAGDPIEAAAIGEAFRSSSRKSPLLVGASKANIGHLEGTSGIAGVVKTILVLERGIVPPIADLDQLNPAIDAEFWNLTFPTTCVPWPTEGLRRASVNSFGFGGSNAHAVLDDAYNFLAQNGLQGNHSTSISPPGDVDMYSSSQLPSMVSTSRKMSADHPQLFVWSAADEKVLSRLLELYHSHLESKTTSHALKEIYSQSLATTLSERRSVLPWKSFIVANNMDALIKATETVPLPVRAKPNAQLGFVFTGQGAQWINMGTELLLYPIFRQRLMQAEQYLQTLGCSWQISDFIGNHEPSAAGDIHDAQFSQPLCTILQMALVDLLQTFNITPSIVLGHSSGEIAAAYAAGVISRESGWKLAYYRGILSSDLSKKSSVSGAMMSVALNHEVATSYMKTIAPSTGSKFLCVACINSPSNITISGDTSSIQRLKVYLDEEGVFNRVLAVPVAYHSPQMEGISLAYERAITPLEGGKKDDRGPPMISTVTGKSISPAELLRPSYWIRNMVSPVRFADAIETCCIPTVGRTTKKIDLSHRNAVCATDLLEIGPHSALQVPIREILTGVPGGKSVTYASLLVRHKHAVSTLMNALGELYCLGYPVEITQLNASGDKCQRKGVALPGLPQYPFDHSKTYWTESRISKNLRFRAHGPYSLIGAPVMDWSPLEPRWRNFLSASPTSTCAWVRDHKINGTILLPAAGMMVMAIEAVTQILESGPVPIVAYEIRNATFLSALAVPLEEEGIETHIYLRHAADSLHPGFEFSICTHGDSSTLEICRGLIHAIFEDRNSASVEEAREIAEAARMISTKVEDFLRQAPKEDTGQRLYSRLYKLGYHFGESFRRIEHIHYDDGNEAVGQVSAFQDRSTTTAVIHPATLDGILQMMLPAATLGGNRDISTTVPTRIDRLRILKTDRLHNASHSSPLQAHVSLLRINSRTTSSGINAYDPESGTLVVTADGVEATAVTDFDFDHAEQKKPRRLCFDLKLRPDISLLSKTALEQFLLEARPTCPDPTEYWGDIMTFISVIMRKASQEVSLSDVPSQPPHLRKHFAWIIEHPASKMESDVALDELHVRLRNHGRLGEIYSNFGQYLNPILKGERDALEILSGDNVFRDYYDVTRDSWKFMAPMKTYIELLSHKNPALKILEVGAGTGSTTKHILEALAASTSHGISARFSQFDFTDISHSFLAKAEDEFSEYPKMRYGILNVEEDPSAQGYQAESYDLVIAANVLHATKSLDVTLSSLRKVLKKNGKLVLIEITEPEFIGAPIIFGCLSGWWESTDSYRTQSPLISAEQWDEVLKRNGFSGVDVLSRDHNNSYHNVSLMISTAIDSTAPIDAATTAEFTPITEVESARRLEPHPIIAVDNHFIRIIAGFETSSDNGLAQTVRKQVGNSQVVIESFQGAANASDLSDCLVIVAYETPWPQLDQLSEDQFCHFQTVFTTAKALLWISETTTSDSDCPQHAMITGFARTLRTERTGLIFTHLILSGASDDSRRRHISQALENTLIGIKTGVYEPELSVSDDLLIIPRIYEDDDLDQTVYSMTVPQPQETQWGHRDLTLQIKSPGLLDSLYFAELAQDDSFLAPDELEVEVRATGVNFKDVLVAMGHVNDSTFGTECSGVVLRAGSQCNSKPGDRVVACHLDAFRRTIRCRDFAVALIPENLSFAEAASIPTNFITAYRALFDTARLQPGETVLIHAGAGGTGQAAVQVAQYFGAIVYTTVSSESKKQLLMQLYQVPEESILYSRDLSFAKAIQRLTKGKGVDVVLNSLSGASLLASWECVAPYGRFIEIGKRDILDRRNLPLAQFERNVTFSAIDIAAMATERPDLVSRSLANVLRLFENGALKVVRPFETFPIARVEEAFRYLQTGKNSGKVVVEMMPSAHVPALIPARTTWTLKAESTYVIAGGLGGQGRSIAKWLVSRGARHLLLLSRRGASGTVATKFVEEMKGMGVEVSAPPCDITDRNTLSEVLGCCAQSMPPIKGCFQASAVFRDTYFDKMTCNEWNEALVPKVTGSWNLHTLLPRDMDFFVFLSSLTGIIGSQVQSSYAAGNTFEDALAQYRVSIGQKATSIDLSAMQSEGVLADHREVFEQIVNVKQLLPMSQEELFAILGQYCQPTVTRAQVITGLELPASVAAKGAQEPTWMSQPMFSILHQVSATTASANTADSTAAQDTNALLQSAESPEQLTSVLLTALKQKLSKFLSIVTESFDVDKPLHSYGVDSLIAMELRNWFLKVLKVEVSVFELLGGSSTRGLAATFAQRMGLEPGGGGADA</sequence>